<proteinExistence type="predicted"/>
<keyword evidence="4" id="KW-1185">Reference proteome</keyword>
<evidence type="ECO:0000313" key="3">
    <source>
        <dbReference type="EMBL" id="KAG0651963.1"/>
    </source>
</evidence>
<gene>
    <name evidence="3" type="ORF">D0Z07_1363</name>
</gene>
<name>A0A9P6VQU9_9HELO</name>
<evidence type="ECO:0000259" key="2">
    <source>
        <dbReference type="Pfam" id="PF09414"/>
    </source>
</evidence>
<dbReference type="AlphaFoldDB" id="A0A9P6VQU9"/>
<evidence type="ECO:0000256" key="1">
    <source>
        <dbReference type="SAM" id="MobiDB-lite"/>
    </source>
</evidence>
<protein>
    <recommendedName>
        <fullName evidence="2">RNA ligase domain-containing protein</fullName>
    </recommendedName>
</protein>
<reference evidence="3" key="1">
    <citation type="submission" date="2019-07" db="EMBL/GenBank/DDBJ databases">
        <title>Hyphodiscus hymeniophilus genome sequencing and assembly.</title>
        <authorList>
            <person name="Kramer G."/>
            <person name="Nodwell J."/>
        </authorList>
    </citation>
    <scope>NUCLEOTIDE SEQUENCE</scope>
    <source>
        <strain evidence="3">ATCC 34498</strain>
    </source>
</reference>
<feature type="compositionally biased region" description="Basic and acidic residues" evidence="1">
    <location>
        <begin position="1"/>
        <end position="14"/>
    </location>
</feature>
<dbReference type="EMBL" id="VNKQ01000003">
    <property type="protein sequence ID" value="KAG0651963.1"/>
    <property type="molecule type" value="Genomic_DNA"/>
</dbReference>
<accession>A0A9P6VQU9</accession>
<organism evidence="3 4">
    <name type="scientific">Hyphodiscus hymeniophilus</name>
    <dbReference type="NCBI Taxonomy" id="353542"/>
    <lineage>
        <taxon>Eukaryota</taxon>
        <taxon>Fungi</taxon>
        <taxon>Dikarya</taxon>
        <taxon>Ascomycota</taxon>
        <taxon>Pezizomycotina</taxon>
        <taxon>Leotiomycetes</taxon>
        <taxon>Helotiales</taxon>
        <taxon>Hyphodiscaceae</taxon>
        <taxon>Hyphodiscus</taxon>
    </lineage>
</organism>
<comment type="caution">
    <text evidence="3">The sequence shown here is derived from an EMBL/GenBank/DDBJ whole genome shotgun (WGS) entry which is preliminary data.</text>
</comment>
<dbReference type="Proteomes" id="UP000785200">
    <property type="component" value="Unassembled WGS sequence"/>
</dbReference>
<dbReference type="OrthoDB" id="10005335at2759"/>
<sequence length="373" mass="41935">MPKVESINDDRFKELTTPPTDEPERAATLFPKISGKHRDFIENIVYARKHSPDWPKNAFSIPLIGTVKLHGTHNDIVIHADNTIQLQSRNVAVLSLENDPYNFTKTTLPLQPEILKLKERIYARFRERNPGIEIEERHPLIIAGEWVGPGVQKACALNQLEEKILVIISISVNGKWQPDEEYADVSNPDIGIYHVSRGGWYRCSIPNGTKEEMAAVLATLQPLADEVERECSFAKTFGKIGRGEGIVFKLTLGTLGQDARFWLKIKGPLAMGGGLKVRSVKTEPGMEQVGVAKAFAESVVREPRLEQGLEYLREMGVERNRKGVGVFLKWLNGDIEIEEKGEIEQLGIDKGLLNKQVVHIGKLWYFQRIDGVV</sequence>
<dbReference type="InterPro" id="IPR021122">
    <property type="entry name" value="RNA_ligase_dom_REL/Rnl2"/>
</dbReference>
<evidence type="ECO:0000313" key="4">
    <source>
        <dbReference type="Proteomes" id="UP000785200"/>
    </source>
</evidence>
<feature type="domain" description="RNA ligase" evidence="2">
    <location>
        <begin position="63"/>
        <end position="266"/>
    </location>
</feature>
<feature type="region of interest" description="Disordered" evidence="1">
    <location>
        <begin position="1"/>
        <end position="22"/>
    </location>
</feature>
<dbReference type="Pfam" id="PF09414">
    <property type="entry name" value="RNA_ligase"/>
    <property type="match status" value="1"/>
</dbReference>